<dbReference type="Pfam" id="PF01968">
    <property type="entry name" value="Hydantoinase_A"/>
    <property type="match status" value="1"/>
</dbReference>
<dbReference type="SUPFAM" id="SSF53067">
    <property type="entry name" value="Actin-like ATPase domain"/>
    <property type="match status" value="1"/>
</dbReference>
<organism evidence="4 5">
    <name type="scientific">Symbiopectobacterium purcellii</name>
    <dbReference type="NCBI Taxonomy" id="2871826"/>
    <lineage>
        <taxon>Bacteria</taxon>
        <taxon>Pseudomonadati</taxon>
        <taxon>Pseudomonadota</taxon>
        <taxon>Gammaproteobacteria</taxon>
        <taxon>Enterobacterales</taxon>
        <taxon>Enterobacteriaceae</taxon>
    </lineage>
</organism>
<dbReference type="RefSeq" id="WP_222158155.1">
    <property type="nucleotide sequence ID" value="NZ_CP081864.1"/>
</dbReference>
<dbReference type="Pfam" id="PF05378">
    <property type="entry name" value="Hydant_A_N"/>
    <property type="match status" value="1"/>
</dbReference>
<feature type="domain" description="Hydantoinase/oxoprolinase N-terminal" evidence="2">
    <location>
        <begin position="17"/>
        <end position="193"/>
    </location>
</feature>
<dbReference type="InterPro" id="IPR002821">
    <property type="entry name" value="Hydantoinase_A"/>
</dbReference>
<dbReference type="PANTHER" id="PTHR11365:SF23">
    <property type="entry name" value="HYPOTHETICAL 5-OXOPROLINASE (EUROFUNG)-RELATED"/>
    <property type="match status" value="1"/>
</dbReference>
<keyword evidence="5" id="KW-1185">Reference proteome</keyword>
<gene>
    <name evidence="4" type="ORF">K6K13_17715</name>
</gene>
<dbReference type="PANTHER" id="PTHR11365">
    <property type="entry name" value="5-OXOPROLINASE RELATED"/>
    <property type="match status" value="1"/>
</dbReference>
<evidence type="ECO:0000259" key="1">
    <source>
        <dbReference type="Pfam" id="PF01968"/>
    </source>
</evidence>
<sequence length="711" mass="77019">MSELPLSSQDKPEPAIRLAVDVGGTFTDVVLLDGEQRYTSKTLTTPTEPEHGVLQGIEENLKLAGRTLHDVDLLILGTTLATNALIERKGARTALITTQGFRDLVEIGLEDRFAQYDVFLQKPAPLVPRYWRFGVTERINAQGDVLLPLNEDDVRRIAQTLREEDIDSVAVVLLHSYRNPQHEQRVAEILQHELPHLAVSLSSVVCPEIREYERLSTTCANAYVQPQVAGYLSRLEQLLTARGLHIPLFLMTSGGGITTLQTGIEQPVRLVESGPAGGAILAQRVAAELGETRALSFDMGGTTAKICFIDDYQPQISRNFEFGRVHRYQKGSGLPIRIPVIEMVEIGAGGGSIARVDTLQRIQVGPDSAGSEPGPVSYGLGGTQATVTDANAVLGRLDPARFARGKVALNIEAAQQALAAQIGAPLGYSAELAALSVAEIVAENMANAARVHASEQGKHVEHYTLIAFGGAAPLQAARLARKLGITRVVIPRSAGVGSALGFLWAPIAYQAVRSFYQRLDRLNYDEVNALLAGLTAQATAIVRQAAPQGDIQVQRIVYLRYAGQGHEVPIELPGGAVQAQTINLLQARFAQRYRELYGRSLDHVPIEAISWSVAASTHDDLAPAATRWTPDNTLTAASSPHQRQVYQIEDNAFTATPLHERTALAQEQYVFGPALVVEEETTTVVDSGFSAHLSPQGHLILELGSEDFHHE</sequence>
<feature type="domain" description="Acetophenone carboxylase-like C-terminal" evidence="3">
    <location>
        <begin position="544"/>
        <end position="693"/>
    </location>
</feature>
<evidence type="ECO:0000313" key="4">
    <source>
        <dbReference type="EMBL" id="QZN95044.1"/>
    </source>
</evidence>
<dbReference type="EMBL" id="CP081864">
    <property type="protein sequence ID" value="QZN95044.1"/>
    <property type="molecule type" value="Genomic_DNA"/>
</dbReference>
<evidence type="ECO:0000313" key="5">
    <source>
        <dbReference type="Proteomes" id="UP000825886"/>
    </source>
</evidence>
<dbReference type="InterPro" id="IPR045079">
    <property type="entry name" value="Oxoprolinase-like"/>
</dbReference>
<name>A0ABX9AIP4_9ENTR</name>
<dbReference type="Proteomes" id="UP000825886">
    <property type="component" value="Chromosome"/>
</dbReference>
<dbReference type="InterPro" id="IPR043129">
    <property type="entry name" value="ATPase_NBD"/>
</dbReference>
<reference evidence="4 5" key="1">
    <citation type="submission" date="2021-08" db="EMBL/GenBank/DDBJ databases">
        <title>Culture and genomic analysis of Symbiopectobacterium purcellii sp. nov. gen. nov., isolated from the leafhopper Empoasca decipiens.</title>
        <authorList>
            <person name="Nadal-Jimenez P."/>
            <person name="Siozios S."/>
            <person name="Halliday N."/>
            <person name="Camara M."/>
            <person name="Hurst G.D.D."/>
        </authorList>
    </citation>
    <scope>NUCLEOTIDE SEQUENCE [LARGE SCALE GENOMIC DNA]</scope>
    <source>
        <strain evidence="4 5">SyEd1</strain>
    </source>
</reference>
<accession>A0ABX9AIP4</accession>
<proteinExistence type="predicted"/>
<evidence type="ECO:0000259" key="3">
    <source>
        <dbReference type="Pfam" id="PF19278"/>
    </source>
</evidence>
<feature type="domain" description="Hydantoinase A/oxoprolinase" evidence="1">
    <location>
        <begin position="214"/>
        <end position="509"/>
    </location>
</feature>
<protein>
    <submittedName>
        <fullName evidence="4">Hydantoinase/oxoprolinase family protein</fullName>
    </submittedName>
</protein>
<dbReference type="Pfam" id="PF19278">
    <property type="entry name" value="Hydant_A_C"/>
    <property type="match status" value="1"/>
</dbReference>
<evidence type="ECO:0000259" key="2">
    <source>
        <dbReference type="Pfam" id="PF05378"/>
    </source>
</evidence>
<dbReference type="InterPro" id="IPR008040">
    <property type="entry name" value="Hydant_A_N"/>
</dbReference>
<dbReference type="InterPro" id="IPR049517">
    <property type="entry name" value="ACX-like_C"/>
</dbReference>